<evidence type="ECO:0000259" key="2">
    <source>
        <dbReference type="Pfam" id="PF01757"/>
    </source>
</evidence>
<feature type="transmembrane region" description="Helical" evidence="1">
    <location>
        <begin position="242"/>
        <end position="259"/>
    </location>
</feature>
<dbReference type="EC" id="2.3.-.-" evidence="3"/>
<dbReference type="PANTHER" id="PTHR23028:SF53">
    <property type="entry name" value="ACYL_TRANSF_3 DOMAIN-CONTAINING PROTEIN"/>
    <property type="match status" value="1"/>
</dbReference>
<keyword evidence="1" id="KW-0472">Membrane</keyword>
<feature type="transmembrane region" description="Helical" evidence="1">
    <location>
        <begin position="150"/>
        <end position="172"/>
    </location>
</feature>
<dbReference type="RefSeq" id="WP_397093336.1">
    <property type="nucleotide sequence ID" value="NZ_JBIRYO010000014.1"/>
</dbReference>
<dbReference type="InterPro" id="IPR002656">
    <property type="entry name" value="Acyl_transf_3_dom"/>
</dbReference>
<keyword evidence="3" id="KW-0808">Transferase</keyword>
<feature type="transmembrane region" description="Helical" evidence="1">
    <location>
        <begin position="279"/>
        <end position="298"/>
    </location>
</feature>
<dbReference type="Pfam" id="PF01757">
    <property type="entry name" value="Acyl_transf_3"/>
    <property type="match status" value="1"/>
</dbReference>
<feature type="transmembrane region" description="Helical" evidence="1">
    <location>
        <begin position="211"/>
        <end position="230"/>
    </location>
</feature>
<feature type="transmembrane region" description="Helical" evidence="1">
    <location>
        <begin position="59"/>
        <end position="79"/>
    </location>
</feature>
<reference evidence="3 4" key="1">
    <citation type="submission" date="2024-10" db="EMBL/GenBank/DDBJ databases">
        <title>The Natural Products Discovery Center: Release of the First 8490 Sequenced Strains for Exploring Actinobacteria Biosynthetic Diversity.</title>
        <authorList>
            <person name="Kalkreuter E."/>
            <person name="Kautsar S.A."/>
            <person name="Yang D."/>
            <person name="Bader C.D."/>
            <person name="Teijaro C.N."/>
            <person name="Fluegel L."/>
            <person name="Davis C.M."/>
            <person name="Simpson J.R."/>
            <person name="Lauterbach L."/>
            <person name="Steele A.D."/>
            <person name="Gui C."/>
            <person name="Meng S."/>
            <person name="Li G."/>
            <person name="Viehrig K."/>
            <person name="Ye F."/>
            <person name="Su P."/>
            <person name="Kiefer A.F."/>
            <person name="Nichols A."/>
            <person name="Cepeda A.J."/>
            <person name="Yan W."/>
            <person name="Fan B."/>
            <person name="Jiang Y."/>
            <person name="Adhikari A."/>
            <person name="Zheng C.-J."/>
            <person name="Schuster L."/>
            <person name="Cowan T.M."/>
            <person name="Smanski M.J."/>
            <person name="Chevrette M.G."/>
            <person name="De Carvalho L.P.S."/>
            <person name="Shen B."/>
        </authorList>
    </citation>
    <scope>NUCLEOTIDE SEQUENCE [LARGE SCALE GENOMIC DNA]</scope>
    <source>
        <strain evidence="3 4">NPDC019275</strain>
    </source>
</reference>
<name>A0ABW7X4F7_9NOCA</name>
<dbReference type="PANTHER" id="PTHR23028">
    <property type="entry name" value="ACETYLTRANSFERASE"/>
    <property type="match status" value="1"/>
</dbReference>
<keyword evidence="1" id="KW-0812">Transmembrane</keyword>
<protein>
    <submittedName>
        <fullName evidence="3">Acyltransferase family protein</fullName>
        <ecNumber evidence="3">2.3.-.-</ecNumber>
    </submittedName>
</protein>
<feature type="transmembrane region" description="Helical" evidence="1">
    <location>
        <begin position="30"/>
        <end position="52"/>
    </location>
</feature>
<organism evidence="3 4">
    <name type="scientific">Nocardia xishanensis</name>
    <dbReference type="NCBI Taxonomy" id="238964"/>
    <lineage>
        <taxon>Bacteria</taxon>
        <taxon>Bacillati</taxon>
        <taxon>Actinomycetota</taxon>
        <taxon>Actinomycetes</taxon>
        <taxon>Mycobacteriales</taxon>
        <taxon>Nocardiaceae</taxon>
        <taxon>Nocardia</taxon>
    </lineage>
</organism>
<feature type="domain" description="Acyltransferase 3" evidence="2">
    <location>
        <begin position="22"/>
        <end position="357"/>
    </location>
</feature>
<accession>A0ABW7X4F7</accession>
<gene>
    <name evidence="3" type="ORF">ACH49W_21700</name>
</gene>
<evidence type="ECO:0000256" key="1">
    <source>
        <dbReference type="SAM" id="Phobius"/>
    </source>
</evidence>
<feature type="transmembrane region" description="Helical" evidence="1">
    <location>
        <begin position="99"/>
        <end position="117"/>
    </location>
</feature>
<proteinExistence type="predicted"/>
<keyword evidence="1" id="KW-1133">Transmembrane helix</keyword>
<keyword evidence="3" id="KW-0012">Acyltransferase</keyword>
<dbReference type="EMBL" id="JBIRYO010000014">
    <property type="protein sequence ID" value="MFI2475998.1"/>
    <property type="molecule type" value="Genomic_DNA"/>
</dbReference>
<evidence type="ECO:0000313" key="4">
    <source>
        <dbReference type="Proteomes" id="UP001611415"/>
    </source>
</evidence>
<keyword evidence="4" id="KW-1185">Reference proteome</keyword>
<feature type="transmembrane region" description="Helical" evidence="1">
    <location>
        <begin position="345"/>
        <end position="367"/>
    </location>
</feature>
<comment type="caution">
    <text evidence="3">The sequence shown here is derived from an EMBL/GenBank/DDBJ whole genome shotgun (WGS) entry which is preliminary data.</text>
</comment>
<sequence>MTATLAADTAATTSARSRGFVPALEGMRGMAALGVLLTHVAFQTGATSTPVLGRIWERFDMAVAVFFALSGFLLWRPHAQAARGLGTAPPTGNYLRHRAARILPAYWMVVGAVLVLLPGASDTAGLRVWASNLALLQVFVPLTLTDGLTQMWSLSVEVAFYLVLPVLALAVVRLRGKSARWRVPAVLGLALVSLSWNFLPVPTPDAIHADNWLPAYLPWFAAGILLAELVDDVHPLSLWRRIAGNQLLMWTVALIAFLLSSTDFGGPAGLTRAEPWQYAAKMALGAIIGFGLLAPLVLGDRKHRWLESSAAATLGRWSYGIFLWHLAVLSIVFPVFGILPFQGNFVHVLVLTVAITLPVAAASYALVEEPTRKLARRMDRRKSERKIAAVEEPEPVLPGVPDPVGIGATRVG</sequence>
<evidence type="ECO:0000313" key="3">
    <source>
        <dbReference type="EMBL" id="MFI2475998.1"/>
    </source>
</evidence>
<dbReference type="Proteomes" id="UP001611415">
    <property type="component" value="Unassembled WGS sequence"/>
</dbReference>
<dbReference type="InterPro" id="IPR050879">
    <property type="entry name" value="Acyltransferase_3"/>
</dbReference>
<feature type="transmembrane region" description="Helical" evidence="1">
    <location>
        <begin position="319"/>
        <end position="339"/>
    </location>
</feature>
<dbReference type="GO" id="GO:0016746">
    <property type="term" value="F:acyltransferase activity"/>
    <property type="evidence" value="ECO:0007669"/>
    <property type="project" value="UniProtKB-KW"/>
</dbReference>
<feature type="transmembrane region" description="Helical" evidence="1">
    <location>
        <begin position="179"/>
        <end position="199"/>
    </location>
</feature>